<comment type="caution">
    <text evidence="1">The sequence shown here is derived from an EMBL/GenBank/DDBJ whole genome shotgun (WGS) entry which is preliminary data.</text>
</comment>
<sequence>LFDATIAACSLINLTTRSCALSVISTAGKWLWSTNYRSHFPRFAKVTSKLAYSHQKLSRSCIKRERWLESYGCGWMVVYGYVMNGQRGDISYSGLMKMFG</sequence>
<accession>A0A699ZIY7</accession>
<gene>
    <name evidence="1" type="ORF">HaLaN_19698</name>
</gene>
<evidence type="ECO:0000313" key="2">
    <source>
        <dbReference type="Proteomes" id="UP000485058"/>
    </source>
</evidence>
<organism evidence="1 2">
    <name type="scientific">Haematococcus lacustris</name>
    <name type="common">Green alga</name>
    <name type="synonym">Haematococcus pluvialis</name>
    <dbReference type="NCBI Taxonomy" id="44745"/>
    <lineage>
        <taxon>Eukaryota</taxon>
        <taxon>Viridiplantae</taxon>
        <taxon>Chlorophyta</taxon>
        <taxon>core chlorophytes</taxon>
        <taxon>Chlorophyceae</taxon>
        <taxon>CS clade</taxon>
        <taxon>Chlamydomonadales</taxon>
        <taxon>Haematococcaceae</taxon>
        <taxon>Haematococcus</taxon>
    </lineage>
</organism>
<reference evidence="1 2" key="1">
    <citation type="submission" date="2020-02" db="EMBL/GenBank/DDBJ databases">
        <title>Draft genome sequence of Haematococcus lacustris strain NIES-144.</title>
        <authorList>
            <person name="Morimoto D."/>
            <person name="Nakagawa S."/>
            <person name="Yoshida T."/>
            <person name="Sawayama S."/>
        </authorList>
    </citation>
    <scope>NUCLEOTIDE SEQUENCE [LARGE SCALE GENOMIC DNA]</scope>
    <source>
        <strain evidence="1 2">NIES-144</strain>
    </source>
</reference>
<proteinExistence type="predicted"/>
<dbReference type="Proteomes" id="UP000485058">
    <property type="component" value="Unassembled WGS sequence"/>
</dbReference>
<evidence type="ECO:0000313" key="1">
    <source>
        <dbReference type="EMBL" id="GFH22261.1"/>
    </source>
</evidence>
<dbReference type="AlphaFoldDB" id="A0A699ZIY7"/>
<feature type="non-terminal residue" evidence="1">
    <location>
        <position position="1"/>
    </location>
</feature>
<feature type="non-terminal residue" evidence="1">
    <location>
        <position position="100"/>
    </location>
</feature>
<protein>
    <submittedName>
        <fullName evidence="1">Uncharacterized protein</fullName>
    </submittedName>
</protein>
<dbReference type="EMBL" id="BLLF01002001">
    <property type="protein sequence ID" value="GFH22261.1"/>
    <property type="molecule type" value="Genomic_DNA"/>
</dbReference>
<name>A0A699ZIY7_HAELA</name>
<keyword evidence="2" id="KW-1185">Reference proteome</keyword>